<evidence type="ECO:0000259" key="6">
    <source>
        <dbReference type="PROSITE" id="PS51074"/>
    </source>
</evidence>
<evidence type="ECO:0000313" key="8">
    <source>
        <dbReference type="Proteomes" id="UP001162156"/>
    </source>
</evidence>
<evidence type="ECO:0000256" key="4">
    <source>
        <dbReference type="ARBA" id="ARBA00023004"/>
    </source>
</evidence>
<organism evidence="7 8">
    <name type="scientific">Rhamnusium bicolor</name>
    <dbReference type="NCBI Taxonomy" id="1586634"/>
    <lineage>
        <taxon>Eukaryota</taxon>
        <taxon>Metazoa</taxon>
        <taxon>Ecdysozoa</taxon>
        <taxon>Arthropoda</taxon>
        <taxon>Hexapoda</taxon>
        <taxon>Insecta</taxon>
        <taxon>Pterygota</taxon>
        <taxon>Neoptera</taxon>
        <taxon>Endopterygota</taxon>
        <taxon>Coleoptera</taxon>
        <taxon>Polyphaga</taxon>
        <taxon>Cucujiformia</taxon>
        <taxon>Chrysomeloidea</taxon>
        <taxon>Cerambycidae</taxon>
        <taxon>Lepturinae</taxon>
        <taxon>Rhagiini</taxon>
        <taxon>Rhamnusium</taxon>
    </lineage>
</organism>
<dbReference type="SUPFAM" id="SSF46565">
    <property type="entry name" value="Chaperone J-domain"/>
    <property type="match status" value="1"/>
</dbReference>
<reference evidence="7" key="1">
    <citation type="journal article" date="2023" name="Insect Mol. Biol.">
        <title>Genome sequencing provides insights into the evolution of gene families encoding plant cell wall-degrading enzymes in longhorned beetles.</title>
        <authorList>
            <person name="Shin N.R."/>
            <person name="Okamura Y."/>
            <person name="Kirsch R."/>
            <person name="Pauchet Y."/>
        </authorList>
    </citation>
    <scope>NUCLEOTIDE SEQUENCE</scope>
    <source>
        <strain evidence="7">RBIC_L_NR</strain>
    </source>
</reference>
<dbReference type="PROSITE" id="PS51074">
    <property type="entry name" value="DPH_MB"/>
    <property type="match status" value="1"/>
</dbReference>
<dbReference type="PANTHER" id="PTHR45255:SF1">
    <property type="entry name" value="DNAJ HOMOLOG SUBFAMILY C MEMBER 24"/>
    <property type="match status" value="1"/>
</dbReference>
<dbReference type="InterPro" id="IPR036869">
    <property type="entry name" value="J_dom_sf"/>
</dbReference>
<dbReference type="Pfam" id="PF00226">
    <property type="entry name" value="DnaJ"/>
    <property type="match status" value="1"/>
</dbReference>
<gene>
    <name evidence="7" type="ORF">NQ314_010786</name>
</gene>
<dbReference type="Gene3D" id="3.10.660.10">
    <property type="entry name" value="DPH Zinc finger"/>
    <property type="match status" value="1"/>
</dbReference>
<keyword evidence="4" id="KW-0408">Iron</keyword>
<dbReference type="AlphaFoldDB" id="A0AAV8XQB5"/>
<comment type="similarity">
    <text evidence="1">Belongs to the DPH4 family.</text>
</comment>
<evidence type="ECO:0000259" key="5">
    <source>
        <dbReference type="PROSITE" id="PS50076"/>
    </source>
</evidence>
<keyword evidence="2" id="KW-0479">Metal-binding</keyword>
<evidence type="ECO:0000313" key="7">
    <source>
        <dbReference type="EMBL" id="KAJ8940223.1"/>
    </source>
</evidence>
<proteinExistence type="inferred from homology"/>
<dbReference type="PROSITE" id="PS50076">
    <property type="entry name" value="DNAJ_2"/>
    <property type="match status" value="1"/>
</dbReference>
<dbReference type="InterPro" id="IPR036671">
    <property type="entry name" value="DPH_MB_sf"/>
</dbReference>
<evidence type="ECO:0008006" key="9">
    <source>
        <dbReference type="Google" id="ProtNLM"/>
    </source>
</evidence>
<sequence>MDDGIPKNNGHQIKTEHNYYTILGCSERASLKELKQNYQDLIKKHHPDKQVGTSLSDQFILIDKAFKTLKDEKLRKEYDASLLESSFKEDYLIYAEISKNDLSFNDEGAAYFSCRCGDSFRIDQHFLEQECIIECAECTNCILIK</sequence>
<dbReference type="CDD" id="cd06257">
    <property type="entry name" value="DnaJ"/>
    <property type="match status" value="1"/>
</dbReference>
<feature type="domain" description="J" evidence="5">
    <location>
        <begin position="18"/>
        <end position="82"/>
    </location>
</feature>
<keyword evidence="8" id="KW-1185">Reference proteome</keyword>
<accession>A0AAV8XQB5</accession>
<evidence type="ECO:0000256" key="2">
    <source>
        <dbReference type="ARBA" id="ARBA00022723"/>
    </source>
</evidence>
<feature type="domain" description="DPH-type MB" evidence="6">
    <location>
        <begin position="93"/>
        <end position="145"/>
    </location>
</feature>
<evidence type="ECO:0000256" key="1">
    <source>
        <dbReference type="ARBA" id="ARBA00006169"/>
    </source>
</evidence>
<dbReference type="GO" id="GO:0001671">
    <property type="term" value="F:ATPase activator activity"/>
    <property type="evidence" value="ECO:0007669"/>
    <property type="project" value="TreeGrafter"/>
</dbReference>
<comment type="caution">
    <text evidence="7">The sequence shown here is derived from an EMBL/GenBank/DDBJ whole genome shotgun (WGS) entry which is preliminary data.</text>
</comment>
<dbReference type="InterPro" id="IPR001623">
    <property type="entry name" value="DnaJ_domain"/>
</dbReference>
<dbReference type="SMART" id="SM00271">
    <property type="entry name" value="DnaJ"/>
    <property type="match status" value="1"/>
</dbReference>
<dbReference type="Proteomes" id="UP001162156">
    <property type="component" value="Unassembled WGS sequence"/>
</dbReference>
<dbReference type="GO" id="GO:0008198">
    <property type="term" value="F:ferrous iron binding"/>
    <property type="evidence" value="ECO:0007669"/>
    <property type="project" value="TreeGrafter"/>
</dbReference>
<dbReference type="PANTHER" id="PTHR45255">
    <property type="entry name" value="DNAJ HOMOLOG SUBFAMILY C MEMBER 24"/>
    <property type="match status" value="1"/>
</dbReference>
<dbReference type="EMBL" id="JANEYF010003013">
    <property type="protein sequence ID" value="KAJ8940223.1"/>
    <property type="molecule type" value="Genomic_DNA"/>
</dbReference>
<protein>
    <recommendedName>
        <fullName evidence="9">Diphthamide biosynthesis protein 4</fullName>
    </recommendedName>
</protein>
<dbReference type="SUPFAM" id="SSF144217">
    <property type="entry name" value="CSL zinc finger"/>
    <property type="match status" value="1"/>
</dbReference>
<name>A0AAV8XQB5_9CUCU</name>
<dbReference type="Gene3D" id="1.10.287.110">
    <property type="entry name" value="DnaJ domain"/>
    <property type="match status" value="1"/>
</dbReference>
<dbReference type="PRINTS" id="PR00625">
    <property type="entry name" value="JDOMAIN"/>
</dbReference>
<dbReference type="InterPro" id="IPR007872">
    <property type="entry name" value="DPH_MB_dom"/>
</dbReference>
<evidence type="ECO:0000256" key="3">
    <source>
        <dbReference type="ARBA" id="ARBA00022833"/>
    </source>
</evidence>
<keyword evidence="3" id="KW-0862">Zinc</keyword>